<dbReference type="RefSeq" id="WP_180279918.1">
    <property type="nucleotide sequence ID" value="NZ_JABFDB010000001.1"/>
</dbReference>
<evidence type="ECO:0000313" key="2">
    <source>
        <dbReference type="Proteomes" id="UP000584642"/>
    </source>
</evidence>
<reference evidence="1 2" key="1">
    <citation type="submission" date="2020-05" db="EMBL/GenBank/DDBJ databases">
        <title>Azospirillum oleiclasticum sp. nov, a nitrogen-fixing and heavy crude oil-emulsifying bacterium isolated from the crude oil of Yumen Oilfield.</title>
        <authorList>
            <person name="Wu D."/>
            <person name="Cai M."/>
            <person name="Zhang X."/>
        </authorList>
    </citation>
    <scope>NUCLEOTIDE SEQUENCE [LARGE SCALE GENOMIC DNA]</scope>
    <source>
        <strain evidence="1 2">ROY-1-1-2</strain>
    </source>
</reference>
<sequence length="87" mass="9623">MSNLHKRAMEAVLSAAEQDIVTTLEERGIEDRMSEDGDETVLDVAILHAYRIFMRICEENGLPADADLFAEVAAELAEDVAQEADQD</sequence>
<dbReference type="EMBL" id="JABFDB010000001">
    <property type="protein sequence ID" value="NYZ18149.1"/>
    <property type="molecule type" value="Genomic_DNA"/>
</dbReference>
<name>A0ABX2T1G5_9PROT</name>
<gene>
    <name evidence="1" type="ORF">HND93_00375</name>
</gene>
<proteinExistence type="predicted"/>
<dbReference type="Proteomes" id="UP000584642">
    <property type="component" value="Unassembled WGS sequence"/>
</dbReference>
<protein>
    <submittedName>
        <fullName evidence="1">Uncharacterized protein</fullName>
    </submittedName>
</protein>
<organism evidence="1 2">
    <name type="scientific">Azospirillum oleiclasticum</name>
    <dbReference type="NCBI Taxonomy" id="2735135"/>
    <lineage>
        <taxon>Bacteria</taxon>
        <taxon>Pseudomonadati</taxon>
        <taxon>Pseudomonadota</taxon>
        <taxon>Alphaproteobacteria</taxon>
        <taxon>Rhodospirillales</taxon>
        <taxon>Azospirillaceae</taxon>
        <taxon>Azospirillum</taxon>
    </lineage>
</organism>
<keyword evidence="2" id="KW-1185">Reference proteome</keyword>
<evidence type="ECO:0000313" key="1">
    <source>
        <dbReference type="EMBL" id="NYZ18149.1"/>
    </source>
</evidence>
<accession>A0ABX2T1G5</accession>
<comment type="caution">
    <text evidence="1">The sequence shown here is derived from an EMBL/GenBank/DDBJ whole genome shotgun (WGS) entry which is preliminary data.</text>
</comment>